<dbReference type="CDD" id="cd03225">
    <property type="entry name" value="ABC_cobalt_CbiO_domain1"/>
    <property type="match status" value="1"/>
</dbReference>
<comment type="similarity">
    <text evidence="1">Belongs to the ABC transporter superfamily.</text>
</comment>
<comment type="caution">
    <text evidence="6">The sequence shown here is derived from an EMBL/GenBank/DDBJ whole genome shotgun (WGS) entry which is preliminary data.</text>
</comment>
<evidence type="ECO:0000256" key="4">
    <source>
        <dbReference type="ARBA" id="ARBA00022840"/>
    </source>
</evidence>
<dbReference type="PANTHER" id="PTHR42734">
    <property type="entry name" value="METAL TRANSPORT SYSTEM ATP-BINDING PROTEIN TM_0124-RELATED"/>
    <property type="match status" value="1"/>
</dbReference>
<dbReference type="InterPro" id="IPR050153">
    <property type="entry name" value="Metal_Ion_Import_ABC"/>
</dbReference>
<keyword evidence="2" id="KW-0813">Transport</keyword>
<dbReference type="InterPro" id="IPR003439">
    <property type="entry name" value="ABC_transporter-like_ATP-bd"/>
</dbReference>
<dbReference type="Gene3D" id="3.40.50.300">
    <property type="entry name" value="P-loop containing nucleotide triphosphate hydrolases"/>
    <property type="match status" value="1"/>
</dbReference>
<accession>A0AAV2VPW8</accession>
<dbReference type="RefSeq" id="WP_022611569.1">
    <property type="nucleotide sequence ID" value="NZ_LK391965.1"/>
</dbReference>
<dbReference type="SUPFAM" id="SSF52540">
    <property type="entry name" value="P-loop containing nucleoside triphosphate hydrolases"/>
    <property type="match status" value="1"/>
</dbReference>
<evidence type="ECO:0000259" key="5">
    <source>
        <dbReference type="PROSITE" id="PS50893"/>
    </source>
</evidence>
<evidence type="ECO:0000313" key="7">
    <source>
        <dbReference type="Proteomes" id="UP000018211"/>
    </source>
</evidence>
<name>A0AAV2VPW8_9VIBR</name>
<evidence type="ECO:0000256" key="1">
    <source>
        <dbReference type="ARBA" id="ARBA00005417"/>
    </source>
</evidence>
<dbReference type="PANTHER" id="PTHR42734:SF17">
    <property type="entry name" value="METAL TRANSPORT SYSTEM ATP-BINDING PROTEIN TM_0124-RELATED"/>
    <property type="match status" value="1"/>
</dbReference>
<protein>
    <submittedName>
        <fullName evidence="6">ABC-type tungstate transport system,ATP-binding protein</fullName>
    </submittedName>
</protein>
<dbReference type="Proteomes" id="UP000018211">
    <property type="component" value="Unassembled WGS sequence"/>
</dbReference>
<dbReference type="InterPro" id="IPR003593">
    <property type="entry name" value="AAA+_ATPase"/>
</dbReference>
<feature type="domain" description="ABC transporter" evidence="5">
    <location>
        <begin position="5"/>
        <end position="233"/>
    </location>
</feature>
<organism evidence="6 7">
    <name type="scientific">Vibrio nigripulchritudo SOn1</name>
    <dbReference type="NCBI Taxonomy" id="1238450"/>
    <lineage>
        <taxon>Bacteria</taxon>
        <taxon>Pseudomonadati</taxon>
        <taxon>Pseudomonadota</taxon>
        <taxon>Gammaproteobacteria</taxon>
        <taxon>Vibrionales</taxon>
        <taxon>Vibrionaceae</taxon>
        <taxon>Vibrio</taxon>
    </lineage>
</organism>
<dbReference type="EMBL" id="CAOF01000087">
    <property type="protein sequence ID" value="CCO46437.1"/>
    <property type="molecule type" value="Genomic_DNA"/>
</dbReference>
<dbReference type="InterPro" id="IPR027417">
    <property type="entry name" value="P-loop_NTPase"/>
</dbReference>
<dbReference type="SMART" id="SM00382">
    <property type="entry name" value="AAA"/>
    <property type="match status" value="1"/>
</dbReference>
<dbReference type="InterPro" id="IPR017871">
    <property type="entry name" value="ABC_transporter-like_CS"/>
</dbReference>
<dbReference type="GO" id="GO:0016020">
    <property type="term" value="C:membrane"/>
    <property type="evidence" value="ECO:0007669"/>
    <property type="project" value="InterPro"/>
</dbReference>
<dbReference type="GO" id="GO:0016887">
    <property type="term" value="F:ATP hydrolysis activity"/>
    <property type="evidence" value="ECO:0007669"/>
    <property type="project" value="InterPro"/>
</dbReference>
<proteinExistence type="inferred from homology"/>
<dbReference type="Pfam" id="PF00005">
    <property type="entry name" value="ABC_tran"/>
    <property type="match status" value="1"/>
</dbReference>
<keyword evidence="4" id="KW-0067">ATP-binding</keyword>
<dbReference type="AlphaFoldDB" id="A0AAV2VPW8"/>
<evidence type="ECO:0000256" key="2">
    <source>
        <dbReference type="ARBA" id="ARBA00022448"/>
    </source>
</evidence>
<dbReference type="InterPro" id="IPR015856">
    <property type="entry name" value="ABC_transpr_CbiO/EcfA_su"/>
</dbReference>
<sequence length="234" mass="26233">MTLKLSARNLSMRFKGRVLFYIPEIKIGPNEAVYLKGDNGVGKTTLLKIFAGLVEPTDGEIDFPSPSWLKRALGIRTRRDIIYLHQSPYLFDGTVYQNVAYGVKYGGECKLEKRNRVITALRMVGLETLAEEHVSLLSGGEKQRVAMARAWILNPSILLMDEPSASLDQESIDRLVVMSKDLLSRGASLVITSHQSNALTQLCQKQWCIENKSLSEKPLLQLIQEKHYAISNAN</sequence>
<dbReference type="PROSITE" id="PS00211">
    <property type="entry name" value="ABC_TRANSPORTER_1"/>
    <property type="match status" value="1"/>
</dbReference>
<dbReference type="GO" id="GO:0005524">
    <property type="term" value="F:ATP binding"/>
    <property type="evidence" value="ECO:0007669"/>
    <property type="project" value="UniProtKB-KW"/>
</dbReference>
<dbReference type="PROSITE" id="PS50893">
    <property type="entry name" value="ABC_TRANSPORTER_2"/>
    <property type="match status" value="1"/>
</dbReference>
<evidence type="ECO:0000256" key="3">
    <source>
        <dbReference type="ARBA" id="ARBA00022741"/>
    </source>
</evidence>
<reference evidence="6 7" key="1">
    <citation type="journal article" date="2013" name="ISME J.">
        <title>Comparative genomics of pathogenic lineages of Vibrio nigripulchritudo identifies virulence-associated traits.</title>
        <authorList>
            <person name="Goudenege D."/>
            <person name="Labreuche Y."/>
            <person name="Krin E."/>
            <person name="Ansquer D."/>
            <person name="Mangenot S."/>
            <person name="Calteau A."/>
            <person name="Medigue C."/>
            <person name="Mazel D."/>
            <person name="Polz M.F."/>
            <person name="Le Roux F."/>
        </authorList>
    </citation>
    <scope>NUCLEOTIDE SEQUENCE [LARGE SCALE GENOMIC DNA]</scope>
    <source>
        <strain evidence="6 7">SOn1</strain>
    </source>
</reference>
<dbReference type="GO" id="GO:0055085">
    <property type="term" value="P:transmembrane transport"/>
    <property type="evidence" value="ECO:0007669"/>
    <property type="project" value="InterPro"/>
</dbReference>
<evidence type="ECO:0000313" key="6">
    <source>
        <dbReference type="EMBL" id="CCO46437.1"/>
    </source>
</evidence>
<gene>
    <name evidence="6" type="ORF">VIBNISOn1_1770003</name>
</gene>
<keyword evidence="3" id="KW-0547">Nucleotide-binding</keyword>